<dbReference type="SUPFAM" id="SSF52058">
    <property type="entry name" value="L domain-like"/>
    <property type="match status" value="1"/>
</dbReference>
<dbReference type="Gene3D" id="1.10.8.430">
    <property type="entry name" value="Helical domain of apoptotic protease-activating factors"/>
    <property type="match status" value="1"/>
</dbReference>
<accession>A0A4Y7IGM0</accession>
<dbReference type="GO" id="GO:0043531">
    <property type="term" value="F:ADP binding"/>
    <property type="evidence" value="ECO:0007669"/>
    <property type="project" value="InterPro"/>
</dbReference>
<dbReference type="OrthoDB" id="664960at2759"/>
<dbReference type="STRING" id="3469.A0A4Y7IGM0"/>
<keyword evidence="3" id="KW-0611">Plant defense</keyword>
<sequence>MEVVSPVLDIFSRLWTCSAHNINYVRKLKENLNNLEISFNSLRCKKDDVIKRVEMAESNPVEPAKRTNVVSDWIQRVQALETEVQRILDDNEAIKNDGGCYFCCWGRKNCPSAYKLGKLVMERINAVHNLLEGDFQDVTYRSQPDPLQQIPTVEVMGMDSKFNEALELLVNQGNDVGIVGLYGMGGVGKTTLLQKLNNEFSERKQFDLVIFVVVSKDLNIKSIQNQIGEKLGISWREETEIHKRGSDIFKMLQNKKALLLLDDIWEGIDLETIGVSKNTIQITESKIVFTTRSQQVCGFMEADKRIKIECLDEDQAWILFKQKVKQEALSCHPDVPEVARKVAKECRGLPLALIAIGRTMSSKTDLQQWQYALHTLQESASQFSGMTNQVLAIMKYSYDNLENQKLKSCFLYCSLYPEDCSIYRHELVALWLGEGFLDNVDDMVKAKNEGHDVIRCLKDAGLLETGIVFGVKMENLVKMHDIVRDLAIWIASDLGRKKGTYLTLQAESTLKLHEWEKAERISLIDNKAIQILKGAPRCSNLSTLLLQKSSISVVSDDFFRFMPMLRVLNMFSMKLKKVPTSIFSLSELQYLQLPKYDEDAVLTPGSFTSLTKMKDLILSDSCCHWEDEGGPSLHEFESLNLIYLQIAIGTGLALQRLVVNPKLQLCTRNLLIKYCPSITSLTLLPSSPSSPLSLFSLEHMIALRLRNCDELEDLRIMSRDNEVTVFTTLELLSINDMPKLRIVWDVPQQPRFYSVNLKHVTIQGCPRLKDTTWLIYAQNLEALSLIELDGLEEVISDGFATEEKLTSTFSRLNYLRLNSLRNLERICDYNVKFFLLENVFVSECPQLKKLPFNSNCVIPGTLRMIKGEEEWWESLEWEDEPTKFSLAPYFRDNGY</sequence>
<dbReference type="AlphaFoldDB" id="A0A4Y7IGM0"/>
<dbReference type="SUPFAM" id="SSF52540">
    <property type="entry name" value="P-loop containing nucleoside triphosphate hydrolases"/>
    <property type="match status" value="1"/>
</dbReference>
<dbReference type="Gene3D" id="3.80.10.10">
    <property type="entry name" value="Ribonuclease Inhibitor"/>
    <property type="match status" value="2"/>
</dbReference>
<dbReference type="Proteomes" id="UP000316621">
    <property type="component" value="Chromosome 1"/>
</dbReference>
<dbReference type="PANTHER" id="PTHR33463">
    <property type="entry name" value="NB-ARC DOMAIN-CONTAINING PROTEIN-RELATED"/>
    <property type="match status" value="1"/>
</dbReference>
<keyword evidence="4" id="KW-0547">Nucleotide-binding</keyword>
<keyword evidence="4" id="KW-0067">ATP-binding</keyword>
<gene>
    <name evidence="6" type="ORF">C5167_040994</name>
</gene>
<reference evidence="6 7" key="1">
    <citation type="journal article" date="2018" name="Science">
        <title>The opium poppy genome and morphinan production.</title>
        <authorList>
            <person name="Guo L."/>
            <person name="Winzer T."/>
            <person name="Yang X."/>
            <person name="Li Y."/>
            <person name="Ning Z."/>
            <person name="He Z."/>
            <person name="Teodor R."/>
            <person name="Lu Y."/>
            <person name="Bowser T.A."/>
            <person name="Graham I.A."/>
            <person name="Ye K."/>
        </authorList>
    </citation>
    <scope>NUCLEOTIDE SEQUENCE [LARGE SCALE GENOMIC DNA]</scope>
    <source>
        <strain evidence="7">cv. HN1</strain>
        <tissue evidence="6">Leaves</tissue>
    </source>
</reference>
<dbReference type="Pfam" id="PF23559">
    <property type="entry name" value="WHD_DRP"/>
    <property type="match status" value="1"/>
</dbReference>
<dbReference type="CDD" id="cd01983">
    <property type="entry name" value="SIMIBI"/>
    <property type="match status" value="1"/>
</dbReference>
<dbReference type="Pfam" id="PF23247">
    <property type="entry name" value="LRR_RPS2"/>
    <property type="match status" value="1"/>
</dbReference>
<dbReference type="GO" id="GO:0005524">
    <property type="term" value="F:ATP binding"/>
    <property type="evidence" value="ECO:0007669"/>
    <property type="project" value="UniProtKB-KW"/>
</dbReference>
<dbReference type="FunFam" id="1.10.8.430:FF:000003">
    <property type="entry name" value="Probable disease resistance protein At5g66910"/>
    <property type="match status" value="1"/>
</dbReference>
<evidence type="ECO:0000256" key="2">
    <source>
        <dbReference type="ARBA" id="ARBA00022737"/>
    </source>
</evidence>
<dbReference type="InterPro" id="IPR002182">
    <property type="entry name" value="NB-ARC"/>
</dbReference>
<dbReference type="InterPro" id="IPR032675">
    <property type="entry name" value="LRR_dom_sf"/>
</dbReference>
<dbReference type="FunFam" id="1.10.10.10:FF:000322">
    <property type="entry name" value="Probable disease resistance protein At1g63360"/>
    <property type="match status" value="1"/>
</dbReference>
<dbReference type="InterPro" id="IPR057135">
    <property type="entry name" value="At4g27190-like_LRR"/>
</dbReference>
<proteinExistence type="inferred from homology"/>
<dbReference type="InterPro" id="IPR027417">
    <property type="entry name" value="P-loop_NTPase"/>
</dbReference>
<organism evidence="6 7">
    <name type="scientific">Papaver somniferum</name>
    <name type="common">Opium poppy</name>
    <dbReference type="NCBI Taxonomy" id="3469"/>
    <lineage>
        <taxon>Eukaryota</taxon>
        <taxon>Viridiplantae</taxon>
        <taxon>Streptophyta</taxon>
        <taxon>Embryophyta</taxon>
        <taxon>Tracheophyta</taxon>
        <taxon>Spermatophyta</taxon>
        <taxon>Magnoliopsida</taxon>
        <taxon>Ranunculales</taxon>
        <taxon>Papaveraceae</taxon>
        <taxon>Papaveroideae</taxon>
        <taxon>Papaver</taxon>
    </lineage>
</organism>
<dbReference type="OMA" id="CESMNEI"/>
<dbReference type="InterPro" id="IPR036388">
    <property type="entry name" value="WH-like_DNA-bd_sf"/>
</dbReference>
<dbReference type="PRINTS" id="PR00364">
    <property type="entry name" value="DISEASERSIST"/>
</dbReference>
<keyword evidence="7" id="KW-1185">Reference proteome</keyword>
<evidence type="ECO:0000259" key="5">
    <source>
        <dbReference type="SMART" id="SM00382"/>
    </source>
</evidence>
<dbReference type="PANTHER" id="PTHR33463:SF220">
    <property type="entry name" value="NB-ARC DOMAIN-CONTAINING PROTEIN"/>
    <property type="match status" value="1"/>
</dbReference>
<evidence type="ECO:0000256" key="4">
    <source>
        <dbReference type="ARBA" id="ARBA00022840"/>
    </source>
</evidence>
<comment type="similarity">
    <text evidence="1">Belongs to the disease resistance NB-LRR family.</text>
</comment>
<dbReference type="Gene3D" id="1.10.10.10">
    <property type="entry name" value="Winged helix-like DNA-binding domain superfamily/Winged helix DNA-binding domain"/>
    <property type="match status" value="1"/>
</dbReference>
<dbReference type="Gramene" id="RZC48057">
    <property type="protein sequence ID" value="RZC48057"/>
    <property type="gene ID" value="C5167_040994"/>
</dbReference>
<protein>
    <recommendedName>
        <fullName evidence="5">AAA+ ATPase domain-containing protein</fullName>
    </recommendedName>
</protein>
<dbReference type="Pfam" id="PF00931">
    <property type="entry name" value="NB-ARC"/>
    <property type="match status" value="1"/>
</dbReference>
<evidence type="ECO:0000313" key="6">
    <source>
        <dbReference type="EMBL" id="RZC48057.1"/>
    </source>
</evidence>
<keyword evidence="2" id="KW-0677">Repeat</keyword>
<evidence type="ECO:0000313" key="7">
    <source>
        <dbReference type="Proteomes" id="UP000316621"/>
    </source>
</evidence>
<dbReference type="InterPro" id="IPR050905">
    <property type="entry name" value="Plant_NBS-LRR"/>
</dbReference>
<dbReference type="InterPro" id="IPR042197">
    <property type="entry name" value="Apaf_helical"/>
</dbReference>
<dbReference type="FunFam" id="3.40.50.300:FF:001091">
    <property type="entry name" value="Probable disease resistance protein At1g61300"/>
    <property type="match status" value="1"/>
</dbReference>
<name>A0A4Y7IGM0_PAPSO</name>
<evidence type="ECO:0000256" key="3">
    <source>
        <dbReference type="ARBA" id="ARBA00022821"/>
    </source>
</evidence>
<dbReference type="EMBL" id="CM010715">
    <property type="protein sequence ID" value="RZC48057.1"/>
    <property type="molecule type" value="Genomic_DNA"/>
</dbReference>
<dbReference type="SMART" id="SM00382">
    <property type="entry name" value="AAA"/>
    <property type="match status" value="1"/>
</dbReference>
<feature type="domain" description="AAA+ ATPase" evidence="5">
    <location>
        <begin position="175"/>
        <end position="321"/>
    </location>
</feature>
<evidence type="ECO:0000256" key="1">
    <source>
        <dbReference type="ARBA" id="ARBA00008894"/>
    </source>
</evidence>
<dbReference type="GO" id="GO:0006952">
    <property type="term" value="P:defense response"/>
    <property type="evidence" value="ECO:0007669"/>
    <property type="project" value="UniProtKB-KW"/>
</dbReference>
<dbReference type="Gene3D" id="3.40.50.300">
    <property type="entry name" value="P-loop containing nucleotide triphosphate hydrolases"/>
    <property type="match status" value="1"/>
</dbReference>
<dbReference type="InterPro" id="IPR003593">
    <property type="entry name" value="AAA+_ATPase"/>
</dbReference>
<dbReference type="InterPro" id="IPR058922">
    <property type="entry name" value="WHD_DRP"/>
</dbReference>